<comment type="caution">
    <text evidence="1">The sequence shown here is derived from an EMBL/GenBank/DDBJ whole genome shotgun (WGS) entry which is preliminary data.</text>
</comment>
<dbReference type="Proteomes" id="UP001143856">
    <property type="component" value="Unassembled WGS sequence"/>
</dbReference>
<gene>
    <name evidence="1" type="ORF">NUW58_g5219</name>
</gene>
<reference evidence="1" key="1">
    <citation type="submission" date="2022-10" db="EMBL/GenBank/DDBJ databases">
        <title>Genome Sequence of Xylaria curta.</title>
        <authorList>
            <person name="Buettner E."/>
        </authorList>
    </citation>
    <scope>NUCLEOTIDE SEQUENCE</scope>
    <source>
        <strain evidence="1">Babe10</strain>
    </source>
</reference>
<proteinExistence type="predicted"/>
<name>A0ACC1P368_9PEZI</name>
<sequence>MSDADPDPVRRLGPTDSDADAISPSFTDSNRHPRTKALSRGVAMKRDRSRDSRDGSRGRVRPEPTRRGPAPGTQTRLRSSSPGSRPSQGYRGREKKYHGGESYRDDGERRATERRRSESPDHRDRYHDSTRRGETSPVRDFYPSSGKRYDGSSSPRHHSRPSNYSEHARDRSFSPSSRKRPRSRSPLPFPPSRSKRSKRERERDRRRRADREERFERDHLKGHGLSRPDRTHSPSRRRSISPQYDASHRRYVERSAHPNNPRLRRRSRSPTRGVNLDDRIAKPPRPRGDSRTRDPSLSPRPNSRRSSFSHTHSPSRSTGRSAARGPAEVGTHSRRSSPTFEQPRVEYPRSPKDRGSRRSRKKTKYRDEPGPPLGGPLASGANSIEVNTFRRTDRRTSFEALEPSRDAGTTRLDDLSPREISPRIKPTSPHYRSSASPQPYATARPNKGGDPHYPHRRHSQWSAVADSNRDALSPPGQTIPARPETPNARDDDDNAENISQSPQDGQAEDPSKDERAVADQTSSSRPPPTAPTGPASSKFSFAFKTSTKNPVAAPKPEISQKFSAAPKKEAHTRADDRDRDLPRDTPREPASARARADYHHNRPPPPPPEPQNIPPLDPELAKSVSVYFRKPGNESVVGSGTYGKVFKGKHVYTGKLVALKRIRMEGERDGFPVTAMREIKLLQSLRHENIVELHEVMIEKNECYMVFEYLSHDLTGLLNHPTYKLDAGQKKHLAMQLFQGLDYLHKRGVLHRDIKAANILVSSDGILKLADFGLARFYAKRHQLDYTNRVITIWYRCPELLLGETRYDAAVDIWSAACVMVEIFTRHAIFPGDGGEISQLEKIWNILGTPNRREWPGLADTPWFELLRPGYRKPNVFAEKYRERLPAAAFDLLADMFRFDPTRRPSAADVLAHRYFTIEQPPPRQAVELKDIKGDWHEFESKALRRQKEKQEKQQQRDARHAAAAAAKEGGHDKERKRPPSVPSTQSESKRQHLDGQSASLNREHSSIALPLPENPTTETAPE</sequence>
<accession>A0ACC1P368</accession>
<dbReference type="EMBL" id="JAPDGR010001005">
    <property type="protein sequence ID" value="KAJ2986045.1"/>
    <property type="molecule type" value="Genomic_DNA"/>
</dbReference>
<evidence type="ECO:0000313" key="1">
    <source>
        <dbReference type="EMBL" id="KAJ2986045.1"/>
    </source>
</evidence>
<keyword evidence="2" id="KW-1185">Reference proteome</keyword>
<evidence type="ECO:0000313" key="2">
    <source>
        <dbReference type="Proteomes" id="UP001143856"/>
    </source>
</evidence>
<organism evidence="1 2">
    <name type="scientific">Xylaria curta</name>
    <dbReference type="NCBI Taxonomy" id="42375"/>
    <lineage>
        <taxon>Eukaryota</taxon>
        <taxon>Fungi</taxon>
        <taxon>Dikarya</taxon>
        <taxon>Ascomycota</taxon>
        <taxon>Pezizomycotina</taxon>
        <taxon>Sordariomycetes</taxon>
        <taxon>Xylariomycetidae</taxon>
        <taxon>Xylariales</taxon>
        <taxon>Xylariaceae</taxon>
        <taxon>Xylaria</taxon>
    </lineage>
</organism>
<protein>
    <submittedName>
        <fullName evidence="1">Uncharacterized protein</fullName>
    </submittedName>
</protein>